<gene>
    <name evidence="1" type="ORF">TBIB3V08_LOCUS5425</name>
</gene>
<reference evidence="1" key="1">
    <citation type="submission" date="2020-11" db="EMBL/GenBank/DDBJ databases">
        <authorList>
            <person name="Tran Van P."/>
        </authorList>
    </citation>
    <scope>NUCLEOTIDE SEQUENCE</scope>
</reference>
<organism evidence="1">
    <name type="scientific">Timema bartmani</name>
    <dbReference type="NCBI Taxonomy" id="61472"/>
    <lineage>
        <taxon>Eukaryota</taxon>
        <taxon>Metazoa</taxon>
        <taxon>Ecdysozoa</taxon>
        <taxon>Arthropoda</taxon>
        <taxon>Hexapoda</taxon>
        <taxon>Insecta</taxon>
        <taxon>Pterygota</taxon>
        <taxon>Neoptera</taxon>
        <taxon>Polyneoptera</taxon>
        <taxon>Phasmatodea</taxon>
        <taxon>Timematodea</taxon>
        <taxon>Timematoidea</taxon>
        <taxon>Timematidae</taxon>
        <taxon>Timema</taxon>
    </lineage>
</organism>
<accession>A0A7R9I0M0</accession>
<dbReference type="AlphaFoldDB" id="A0A7R9I0M0"/>
<dbReference type="EMBL" id="OD565945">
    <property type="protein sequence ID" value="CAD7443012.1"/>
    <property type="molecule type" value="Genomic_DNA"/>
</dbReference>
<proteinExistence type="predicted"/>
<protein>
    <submittedName>
        <fullName evidence="1">Uncharacterized protein</fullName>
    </submittedName>
</protein>
<evidence type="ECO:0000313" key="1">
    <source>
        <dbReference type="EMBL" id="CAD7443012.1"/>
    </source>
</evidence>
<sequence length="61" mass="6682">MTSAAAPWQRTRTIRDFLKLATRYITEPQPPGKNGCDHCENLNPSTGASLRAVPSDNIAIK</sequence>
<name>A0A7R9I0M0_9NEOP</name>